<evidence type="ECO:0000313" key="4">
    <source>
        <dbReference type="Proteomes" id="UP001501231"/>
    </source>
</evidence>
<dbReference type="RefSeq" id="WP_344598414.1">
    <property type="nucleotide sequence ID" value="NZ_BAAARW010000048.1"/>
</dbReference>
<organism evidence="3 4">
    <name type="scientific">Actinomadura vinacea</name>
    <dbReference type="NCBI Taxonomy" id="115336"/>
    <lineage>
        <taxon>Bacteria</taxon>
        <taxon>Bacillati</taxon>
        <taxon>Actinomycetota</taxon>
        <taxon>Actinomycetes</taxon>
        <taxon>Streptosporangiales</taxon>
        <taxon>Thermomonosporaceae</taxon>
        <taxon>Actinomadura</taxon>
    </lineage>
</organism>
<feature type="domain" description="Rv2525c-like glycoside hydrolase-like" evidence="2">
    <location>
        <begin position="309"/>
        <end position="507"/>
    </location>
</feature>
<name>A0ABP5XKI8_9ACTN</name>
<feature type="compositionally biased region" description="Basic residues" evidence="1">
    <location>
        <begin position="253"/>
        <end position="276"/>
    </location>
</feature>
<sequence length="512" mass="56124">MRHVPVLGGLLGVVALSPLVSGPYPAAARAESEPAPALSAAAHDERRTARDSRGQRQRRAAVRVAAYRGLRIPVPDGWQVHDLERDPSRCVRFDRRAIYLGRPGERPDCPARVIGGEDALHVAPLGPAGTSARAGRGPVRADRLAAYTVKPTADHRVRVPLREAGVVISGSYGTDPSRIQRLIRGATVNGPRPLGDDPDDEDEKEFRDDDQGKHSDKDYKGKDKNEYSPKRPEDGTTLLDLIPRPSDGGGGKPKSKKPKSKSKKPKSKSKSTKGKAPKNQPKTGRQKNWAVGKGFDTCTAPSLASMRAWRKAYRISNIYIGGAARGCAQPNLTRDWVKSARSMGYRLIPTYVGLQAPCGRYRARFTAGNAAAQGRSAAVDAIRKAKALGIPAGKPIYFDMEAYPNDASCRRAVLTFLHNWTVKMKAERYVPGVYSSVGSGIRDLARTTGYTLPQAVWFAHWDGKPRLYGHPQIPDRLWHPHRRIKQYRGGHRETHGGVTINIDSNNVDGRVY</sequence>
<evidence type="ECO:0000256" key="1">
    <source>
        <dbReference type="SAM" id="MobiDB-lite"/>
    </source>
</evidence>
<reference evidence="4" key="1">
    <citation type="journal article" date="2019" name="Int. J. Syst. Evol. Microbiol.">
        <title>The Global Catalogue of Microorganisms (GCM) 10K type strain sequencing project: providing services to taxonomists for standard genome sequencing and annotation.</title>
        <authorList>
            <consortium name="The Broad Institute Genomics Platform"/>
            <consortium name="The Broad Institute Genome Sequencing Center for Infectious Disease"/>
            <person name="Wu L."/>
            <person name="Ma J."/>
        </authorList>
    </citation>
    <scope>NUCLEOTIDE SEQUENCE [LARGE SCALE GENOMIC DNA]</scope>
    <source>
        <strain evidence="4">JCM 3325</strain>
    </source>
</reference>
<feature type="compositionally biased region" description="Basic and acidic residues" evidence="1">
    <location>
        <begin position="204"/>
        <end position="234"/>
    </location>
</feature>
<evidence type="ECO:0000259" key="2">
    <source>
        <dbReference type="Pfam" id="PF08924"/>
    </source>
</evidence>
<feature type="region of interest" description="Disordered" evidence="1">
    <location>
        <begin position="31"/>
        <end position="58"/>
    </location>
</feature>
<feature type="region of interest" description="Disordered" evidence="1">
    <location>
        <begin position="183"/>
        <end position="293"/>
    </location>
</feature>
<accession>A0ABP5XKI8</accession>
<dbReference type="InterPro" id="IPR017853">
    <property type="entry name" value="GH"/>
</dbReference>
<dbReference type="Proteomes" id="UP001501231">
    <property type="component" value="Unassembled WGS sequence"/>
</dbReference>
<feature type="compositionally biased region" description="Low complexity" evidence="1">
    <location>
        <begin position="31"/>
        <end position="41"/>
    </location>
</feature>
<dbReference type="CDD" id="cd06418">
    <property type="entry name" value="GH25_BacA-like"/>
    <property type="match status" value="1"/>
</dbReference>
<dbReference type="InterPro" id="IPR015020">
    <property type="entry name" value="Rv2525c-like_Glyco_Hydro-like"/>
</dbReference>
<dbReference type="Pfam" id="PF08924">
    <property type="entry name" value="Rv2525c_GlyHyd-like"/>
    <property type="match status" value="1"/>
</dbReference>
<dbReference type="SUPFAM" id="SSF51445">
    <property type="entry name" value="(Trans)glycosidases"/>
    <property type="match status" value="1"/>
</dbReference>
<feature type="compositionally biased region" description="Basic and acidic residues" evidence="1">
    <location>
        <begin position="42"/>
        <end position="54"/>
    </location>
</feature>
<dbReference type="Gene3D" id="3.20.20.80">
    <property type="entry name" value="Glycosidases"/>
    <property type="match status" value="1"/>
</dbReference>
<comment type="caution">
    <text evidence="3">The sequence shown here is derived from an EMBL/GenBank/DDBJ whole genome shotgun (WGS) entry which is preliminary data.</text>
</comment>
<keyword evidence="4" id="KW-1185">Reference proteome</keyword>
<evidence type="ECO:0000313" key="3">
    <source>
        <dbReference type="EMBL" id="GAA2458621.1"/>
    </source>
</evidence>
<proteinExistence type="predicted"/>
<gene>
    <name evidence="3" type="ORF">GCM10010191_93260</name>
</gene>
<dbReference type="EMBL" id="BAAARW010000048">
    <property type="protein sequence ID" value="GAA2458621.1"/>
    <property type="molecule type" value="Genomic_DNA"/>
</dbReference>
<protein>
    <recommendedName>
        <fullName evidence="2">Rv2525c-like glycoside hydrolase-like domain-containing protein</fullName>
    </recommendedName>
</protein>